<evidence type="ECO:0000313" key="2">
    <source>
        <dbReference type="Proteomes" id="UP000660729"/>
    </source>
</evidence>
<gene>
    <name evidence="1" type="ORF">HII31_02483</name>
</gene>
<accession>A0A8H6RRR3</accession>
<proteinExistence type="predicted"/>
<reference evidence="1" key="1">
    <citation type="submission" date="2020-04" db="EMBL/GenBank/DDBJ databases">
        <title>Draft genome resource of the tomato pathogen Pseudocercospora fuligena.</title>
        <authorList>
            <person name="Zaccaron A."/>
        </authorList>
    </citation>
    <scope>NUCLEOTIDE SEQUENCE</scope>
    <source>
        <strain evidence="1">PF001</strain>
    </source>
</reference>
<name>A0A8H6RRR3_9PEZI</name>
<dbReference type="AlphaFoldDB" id="A0A8H6RRR3"/>
<protein>
    <submittedName>
        <fullName evidence="1">Uncharacterized protein</fullName>
    </submittedName>
</protein>
<keyword evidence="2" id="KW-1185">Reference proteome</keyword>
<dbReference type="Proteomes" id="UP000660729">
    <property type="component" value="Unassembled WGS sequence"/>
</dbReference>
<dbReference type="EMBL" id="JABCIY010000031">
    <property type="protein sequence ID" value="KAF7196082.1"/>
    <property type="molecule type" value="Genomic_DNA"/>
</dbReference>
<comment type="caution">
    <text evidence="1">The sequence shown here is derived from an EMBL/GenBank/DDBJ whole genome shotgun (WGS) entry which is preliminary data.</text>
</comment>
<sequence>MAYAVVLPVEGAASWLVPCASVCQTLVGHEFSRPASDCPLPAARVTHEERERTQETQAGNKKLIQMPSFRRHCIHRSVTSSAKGMELPNPRLLECERGGLGTICAHALSSEHKNLKQSCLVTLKLLDPLRILRRSSSTRNTVKTSFRIRTLLPMSQADRMSSSDSDVSIFLALAPAYSEMLEDKDPARRGNGT</sequence>
<organism evidence="1 2">
    <name type="scientific">Pseudocercospora fuligena</name>
    <dbReference type="NCBI Taxonomy" id="685502"/>
    <lineage>
        <taxon>Eukaryota</taxon>
        <taxon>Fungi</taxon>
        <taxon>Dikarya</taxon>
        <taxon>Ascomycota</taxon>
        <taxon>Pezizomycotina</taxon>
        <taxon>Dothideomycetes</taxon>
        <taxon>Dothideomycetidae</taxon>
        <taxon>Mycosphaerellales</taxon>
        <taxon>Mycosphaerellaceae</taxon>
        <taxon>Pseudocercospora</taxon>
    </lineage>
</organism>
<evidence type="ECO:0000313" key="1">
    <source>
        <dbReference type="EMBL" id="KAF7196082.1"/>
    </source>
</evidence>